<dbReference type="STRING" id="765440.A0A0C3BHY6"/>
<dbReference type="OrthoDB" id="3060551at2759"/>
<dbReference type="InParanoid" id="A0A0C3BHY6"/>
<proteinExistence type="predicted"/>
<evidence type="ECO:0000313" key="2">
    <source>
        <dbReference type="Proteomes" id="UP000054166"/>
    </source>
</evidence>
<organism evidence="1 2">
    <name type="scientific">Piloderma croceum (strain F 1598)</name>
    <dbReference type="NCBI Taxonomy" id="765440"/>
    <lineage>
        <taxon>Eukaryota</taxon>
        <taxon>Fungi</taxon>
        <taxon>Dikarya</taxon>
        <taxon>Basidiomycota</taxon>
        <taxon>Agaricomycotina</taxon>
        <taxon>Agaricomycetes</taxon>
        <taxon>Agaricomycetidae</taxon>
        <taxon>Atheliales</taxon>
        <taxon>Atheliaceae</taxon>
        <taxon>Piloderma</taxon>
    </lineage>
</organism>
<reference evidence="2" key="2">
    <citation type="submission" date="2015-01" db="EMBL/GenBank/DDBJ databases">
        <title>Evolutionary Origins and Diversification of the Mycorrhizal Mutualists.</title>
        <authorList>
            <consortium name="DOE Joint Genome Institute"/>
            <consortium name="Mycorrhizal Genomics Consortium"/>
            <person name="Kohler A."/>
            <person name="Kuo A."/>
            <person name="Nagy L.G."/>
            <person name="Floudas D."/>
            <person name="Copeland A."/>
            <person name="Barry K.W."/>
            <person name="Cichocki N."/>
            <person name="Veneault-Fourrey C."/>
            <person name="LaButti K."/>
            <person name="Lindquist E.A."/>
            <person name="Lipzen A."/>
            <person name="Lundell T."/>
            <person name="Morin E."/>
            <person name="Murat C."/>
            <person name="Riley R."/>
            <person name="Ohm R."/>
            <person name="Sun H."/>
            <person name="Tunlid A."/>
            <person name="Henrissat B."/>
            <person name="Grigoriev I.V."/>
            <person name="Hibbett D.S."/>
            <person name="Martin F."/>
        </authorList>
    </citation>
    <scope>NUCLEOTIDE SEQUENCE [LARGE SCALE GENOMIC DNA]</scope>
    <source>
        <strain evidence="2">F 1598</strain>
    </source>
</reference>
<dbReference type="Proteomes" id="UP000054166">
    <property type="component" value="Unassembled WGS sequence"/>
</dbReference>
<dbReference type="Gene3D" id="1.10.443.20">
    <property type="entry name" value="Centromere DNA-binding protein complex CBF3 subunit, domain 2"/>
    <property type="match status" value="1"/>
</dbReference>
<dbReference type="AlphaFoldDB" id="A0A0C3BHY6"/>
<accession>A0A0C3BHY6</accession>
<reference evidence="1 2" key="1">
    <citation type="submission" date="2014-04" db="EMBL/GenBank/DDBJ databases">
        <authorList>
            <consortium name="DOE Joint Genome Institute"/>
            <person name="Kuo A."/>
            <person name="Tarkka M."/>
            <person name="Buscot F."/>
            <person name="Kohler A."/>
            <person name="Nagy L.G."/>
            <person name="Floudas D."/>
            <person name="Copeland A."/>
            <person name="Barry K.W."/>
            <person name="Cichocki N."/>
            <person name="Veneault-Fourrey C."/>
            <person name="LaButti K."/>
            <person name="Lindquist E.A."/>
            <person name="Lipzen A."/>
            <person name="Lundell T."/>
            <person name="Morin E."/>
            <person name="Murat C."/>
            <person name="Sun H."/>
            <person name="Tunlid A."/>
            <person name="Henrissat B."/>
            <person name="Grigoriev I.V."/>
            <person name="Hibbett D.S."/>
            <person name="Martin F."/>
            <person name="Nordberg H.P."/>
            <person name="Cantor M.N."/>
            <person name="Hua S.X."/>
        </authorList>
    </citation>
    <scope>NUCLEOTIDE SEQUENCE [LARGE SCALE GENOMIC DNA]</scope>
    <source>
        <strain evidence="1 2">F 1598</strain>
    </source>
</reference>
<protein>
    <submittedName>
        <fullName evidence="1">Uncharacterized protein</fullName>
    </submittedName>
</protein>
<sequence>MGMQASLAALEANSHAACLAHAKQEQSDKSTVGTYKRHVDRYEKWWIHYQAEQSASIEGWISIPAFPITATKVSMLLGHESTQEKKFSRTLFVYVGLQDAAMLLFSTTTATPMDDVHVGKQVPGYGSYGYREWYDYHLFMGKEDIKNKMSYDNHHKQITIMHRENNIEITKATHAGRSYATINSHAHGATVGGTKALGGWNESGSFRNCYDRAFPIDALLGAASFNAHRLEEYYLPQDDLSNATAVVTAAEETAQLAFHNLLDHMAQSMRGYAIADEAGTEPQ</sequence>
<keyword evidence="2" id="KW-1185">Reference proteome</keyword>
<name>A0A0C3BHY6_PILCF</name>
<dbReference type="HOGENOM" id="CLU_983902_0_0_1"/>
<evidence type="ECO:0000313" key="1">
    <source>
        <dbReference type="EMBL" id="KIM85928.1"/>
    </source>
</evidence>
<gene>
    <name evidence="1" type="ORF">PILCRDRAFT_86658</name>
</gene>
<dbReference type="GO" id="GO:0003677">
    <property type="term" value="F:DNA binding"/>
    <property type="evidence" value="ECO:0007669"/>
    <property type="project" value="InterPro"/>
</dbReference>
<dbReference type="EMBL" id="KN832983">
    <property type="protein sequence ID" value="KIM85928.1"/>
    <property type="molecule type" value="Genomic_DNA"/>
</dbReference>
<dbReference type="InterPro" id="IPR038279">
    <property type="entry name" value="Ndc10_dom2_sf"/>
</dbReference>